<keyword evidence="3" id="KW-0539">Nucleus</keyword>
<comment type="subcellular location">
    <subcellularLocation>
        <location evidence="1">Nucleus</location>
    </subcellularLocation>
</comment>
<dbReference type="AlphaFoldDB" id="A0A164XDH1"/>
<dbReference type="KEGG" id="dcr:108221143"/>
<protein>
    <recommendedName>
        <fullName evidence="5">VQ domain-containing protein</fullName>
    </recommendedName>
</protein>
<dbReference type="EMBL" id="LNRQ01000005">
    <property type="protein sequence ID" value="KZM93028.1"/>
    <property type="molecule type" value="Genomic_DNA"/>
</dbReference>
<evidence type="ECO:0000259" key="5">
    <source>
        <dbReference type="Pfam" id="PF05678"/>
    </source>
</evidence>
<dbReference type="GO" id="GO:0005634">
    <property type="term" value="C:nucleus"/>
    <property type="evidence" value="ECO:0007669"/>
    <property type="project" value="UniProtKB-SubCell"/>
</dbReference>
<accession>A0A164XDH1</accession>
<evidence type="ECO:0000313" key="6">
    <source>
        <dbReference type="EMBL" id="KZM93028.1"/>
    </source>
</evidence>
<evidence type="ECO:0000256" key="3">
    <source>
        <dbReference type="ARBA" id="ARBA00023242"/>
    </source>
</evidence>
<dbReference type="Proteomes" id="UP000077755">
    <property type="component" value="Chromosome 5"/>
</dbReference>
<proteinExistence type="predicted"/>
<dbReference type="EMBL" id="CP093347">
    <property type="protein sequence ID" value="WOG99274.1"/>
    <property type="molecule type" value="Genomic_DNA"/>
</dbReference>
<dbReference type="PANTHER" id="PTHR33402:SF19">
    <property type="entry name" value="VQ MOTIF-CONTAINING PROTEIN 11"/>
    <property type="match status" value="1"/>
</dbReference>
<dbReference type="PANTHER" id="PTHR33402">
    <property type="entry name" value="VQ MOTIF-CONTAINING PROTEIN 11-LIKE"/>
    <property type="match status" value="1"/>
</dbReference>
<evidence type="ECO:0000256" key="2">
    <source>
        <dbReference type="ARBA" id="ARBA00022553"/>
    </source>
</evidence>
<sequence>MSDACSSNTPKTNKNRNTNQNTTFVRTEPENFRDIVQRLTGPAPNFRDIVQRQTSQLNQNATPHGQNAFVPGNMMTEVSPSMLEDNAIANKGFYLYPNPLGTNSNNIEPQLLDLFPTSPEPKLLDLFPTSPDA</sequence>
<dbReference type="Pfam" id="PF05678">
    <property type="entry name" value="VQ"/>
    <property type="match status" value="1"/>
</dbReference>
<evidence type="ECO:0000313" key="8">
    <source>
        <dbReference type="Proteomes" id="UP000077755"/>
    </source>
</evidence>
<dbReference type="Gramene" id="KZM93028">
    <property type="protein sequence ID" value="KZM93028"/>
    <property type="gene ID" value="DCAR_016273"/>
</dbReference>
<gene>
    <name evidence="6" type="ORF">DCAR_016273</name>
    <name evidence="7" type="ORF">DCAR_0518622</name>
</gene>
<reference evidence="7" key="2">
    <citation type="submission" date="2022-03" db="EMBL/GenBank/DDBJ databases">
        <title>Draft title - Genomic analysis of global carrot germplasm unveils the trajectory of domestication and the origin of high carotenoid orange carrot.</title>
        <authorList>
            <person name="Iorizzo M."/>
            <person name="Ellison S."/>
            <person name="Senalik D."/>
            <person name="Macko-Podgorni A."/>
            <person name="Grzebelus D."/>
            <person name="Bostan H."/>
            <person name="Rolling W."/>
            <person name="Curaba J."/>
            <person name="Simon P."/>
        </authorList>
    </citation>
    <scope>NUCLEOTIDE SEQUENCE</scope>
    <source>
        <tissue evidence="7">Leaf</tissue>
    </source>
</reference>
<dbReference type="InterPro" id="IPR039611">
    <property type="entry name" value="VQ_4/11/13/19/31/33"/>
</dbReference>
<feature type="compositionally biased region" description="Low complexity" evidence="4">
    <location>
        <begin position="8"/>
        <end position="23"/>
    </location>
</feature>
<keyword evidence="2" id="KW-0597">Phosphoprotein</keyword>
<name>A0A164XDH1_DAUCS</name>
<feature type="region of interest" description="Disordered" evidence="4">
    <location>
        <begin position="1"/>
        <end position="28"/>
    </location>
</feature>
<evidence type="ECO:0000313" key="7">
    <source>
        <dbReference type="EMBL" id="WOG99274.1"/>
    </source>
</evidence>
<dbReference type="InterPro" id="IPR008889">
    <property type="entry name" value="VQ"/>
</dbReference>
<reference evidence="6" key="1">
    <citation type="journal article" date="2016" name="Nat. Genet.">
        <title>A high-quality carrot genome assembly provides new insights into carotenoid accumulation and asterid genome evolution.</title>
        <authorList>
            <person name="Iorizzo M."/>
            <person name="Ellison S."/>
            <person name="Senalik D."/>
            <person name="Zeng P."/>
            <person name="Satapoomin P."/>
            <person name="Huang J."/>
            <person name="Bowman M."/>
            <person name="Iovene M."/>
            <person name="Sanseverino W."/>
            <person name="Cavagnaro P."/>
            <person name="Yildiz M."/>
            <person name="Macko-Podgorni A."/>
            <person name="Moranska E."/>
            <person name="Grzebelus E."/>
            <person name="Grzebelus D."/>
            <person name="Ashrafi H."/>
            <person name="Zheng Z."/>
            <person name="Cheng S."/>
            <person name="Spooner D."/>
            <person name="Van Deynze A."/>
            <person name="Simon P."/>
        </authorList>
    </citation>
    <scope>NUCLEOTIDE SEQUENCE [LARGE SCALE GENOMIC DNA]</scope>
    <source>
        <tissue evidence="6">Leaf</tissue>
    </source>
</reference>
<dbReference type="OrthoDB" id="1918952at2759"/>
<keyword evidence="8" id="KW-1185">Reference proteome</keyword>
<evidence type="ECO:0000256" key="4">
    <source>
        <dbReference type="SAM" id="MobiDB-lite"/>
    </source>
</evidence>
<organism evidence="6">
    <name type="scientific">Daucus carota subsp. sativus</name>
    <name type="common">Carrot</name>
    <dbReference type="NCBI Taxonomy" id="79200"/>
    <lineage>
        <taxon>Eukaryota</taxon>
        <taxon>Viridiplantae</taxon>
        <taxon>Streptophyta</taxon>
        <taxon>Embryophyta</taxon>
        <taxon>Tracheophyta</taxon>
        <taxon>Spermatophyta</taxon>
        <taxon>Magnoliopsida</taxon>
        <taxon>eudicotyledons</taxon>
        <taxon>Gunneridae</taxon>
        <taxon>Pentapetalae</taxon>
        <taxon>asterids</taxon>
        <taxon>campanulids</taxon>
        <taxon>Apiales</taxon>
        <taxon>Apiaceae</taxon>
        <taxon>Apioideae</taxon>
        <taxon>Scandiceae</taxon>
        <taxon>Daucinae</taxon>
        <taxon>Daucus</taxon>
        <taxon>Daucus sect. Daucus</taxon>
    </lineage>
</organism>
<evidence type="ECO:0000256" key="1">
    <source>
        <dbReference type="ARBA" id="ARBA00004123"/>
    </source>
</evidence>
<feature type="domain" description="VQ" evidence="5">
    <location>
        <begin position="21"/>
        <end position="42"/>
    </location>
</feature>